<dbReference type="InterPro" id="IPR026988">
    <property type="entry name" value="YaaC-like"/>
</dbReference>
<evidence type="ECO:0000313" key="1">
    <source>
        <dbReference type="EMBL" id="TCO98358.1"/>
    </source>
</evidence>
<protein>
    <submittedName>
        <fullName evidence="1">YaaC-like protein</fullName>
    </submittedName>
</protein>
<name>A0A4R2LV14_RUBGE</name>
<organism evidence="1 2">
    <name type="scientific">Rubrivivax gelatinosus</name>
    <name type="common">Rhodocyclus gelatinosus</name>
    <name type="synonym">Rhodopseudomonas gelatinosa</name>
    <dbReference type="NCBI Taxonomy" id="28068"/>
    <lineage>
        <taxon>Bacteria</taxon>
        <taxon>Pseudomonadati</taxon>
        <taxon>Pseudomonadota</taxon>
        <taxon>Betaproteobacteria</taxon>
        <taxon>Burkholderiales</taxon>
        <taxon>Sphaerotilaceae</taxon>
        <taxon>Rubrivivax</taxon>
    </lineage>
</organism>
<dbReference type="Pfam" id="PF14175">
    <property type="entry name" value="YaaC"/>
    <property type="match status" value="1"/>
</dbReference>
<dbReference type="Proteomes" id="UP000295106">
    <property type="component" value="Unassembled WGS sequence"/>
</dbReference>
<proteinExistence type="predicted"/>
<sequence length="351" mass="39251">METKNLKLFGRDVKPHKATCEADFGGRTVLTNSPWEYVKLWLQRRNDEAAGTAAFYWTQAKAFAAAAQGLPNESAPLPLYYCYMNAAKALLASRGMQLEEFHGVTRATKKQGGIDLHNEGVMMRKKGILPMLSRCLGESEADTVYSLYDLLFNLLCIHRTFCITYDKRAELFIPLTNCRYVFDPTNGRAHFAAQISSDFDCNSYLCRLPKTLVDDSAVSGDRSVRSSASVKIESAALVNSVDINGIKELNRALRPDVQYIAGSTTLWYAKAQPKNGERAIRRSPLTISLAAMHRLSELSRYSPMQIAKLFSGHQNWLLSEFIQMSLPQFIDEMAAEITGHQCMTPNVRPAS</sequence>
<dbReference type="RefSeq" id="WP_132649384.1">
    <property type="nucleotide sequence ID" value="NZ_CP181387.1"/>
</dbReference>
<dbReference type="AlphaFoldDB" id="A0A4R2LV14"/>
<dbReference type="OrthoDB" id="7041536at2"/>
<reference evidence="1 2" key="1">
    <citation type="submission" date="2019-03" db="EMBL/GenBank/DDBJ databases">
        <title>Genomic Encyclopedia of Type Strains, Phase IV (KMG-IV): sequencing the most valuable type-strain genomes for metagenomic binning, comparative biology and taxonomic classification.</title>
        <authorList>
            <person name="Goeker M."/>
        </authorList>
    </citation>
    <scope>NUCLEOTIDE SEQUENCE [LARGE SCALE GENOMIC DNA]</scope>
    <source>
        <strain evidence="1 2">DSM 1709</strain>
    </source>
</reference>
<evidence type="ECO:0000313" key="2">
    <source>
        <dbReference type="Proteomes" id="UP000295106"/>
    </source>
</evidence>
<comment type="caution">
    <text evidence="1">The sequence shown here is derived from an EMBL/GenBank/DDBJ whole genome shotgun (WGS) entry which is preliminary data.</text>
</comment>
<accession>A0A4R2LV14</accession>
<gene>
    <name evidence="1" type="ORF">EV684_1173</name>
</gene>
<dbReference type="EMBL" id="SLXD01000017">
    <property type="protein sequence ID" value="TCO98358.1"/>
    <property type="molecule type" value="Genomic_DNA"/>
</dbReference>